<protein>
    <recommendedName>
        <fullName evidence="12">Aurora kinase</fullName>
        <ecNumber evidence="12">2.7.11.1</ecNumber>
    </recommendedName>
</protein>
<feature type="region of interest" description="Disordered" evidence="13">
    <location>
        <begin position="411"/>
        <end position="516"/>
    </location>
</feature>
<comment type="catalytic activity">
    <reaction evidence="6 12">
        <text>L-threonyl-[protein] + ATP = O-phospho-L-threonyl-[protein] + ADP + H(+)</text>
        <dbReference type="Rhea" id="RHEA:46608"/>
        <dbReference type="Rhea" id="RHEA-COMP:11060"/>
        <dbReference type="Rhea" id="RHEA-COMP:11605"/>
        <dbReference type="ChEBI" id="CHEBI:15378"/>
        <dbReference type="ChEBI" id="CHEBI:30013"/>
        <dbReference type="ChEBI" id="CHEBI:30616"/>
        <dbReference type="ChEBI" id="CHEBI:61977"/>
        <dbReference type="ChEBI" id="CHEBI:456216"/>
        <dbReference type="EC" id="2.7.11.1"/>
    </reaction>
</comment>
<feature type="compositionally biased region" description="Polar residues" evidence="13">
    <location>
        <begin position="8"/>
        <end position="18"/>
    </location>
</feature>
<dbReference type="SUPFAM" id="SSF56112">
    <property type="entry name" value="Protein kinase-like (PK-like)"/>
    <property type="match status" value="1"/>
</dbReference>
<feature type="compositionally biased region" description="Basic and acidic residues" evidence="13">
    <location>
        <begin position="360"/>
        <end position="372"/>
    </location>
</feature>
<dbReference type="FunFam" id="3.30.200.20:FF:000042">
    <property type="entry name" value="Aurora kinase A"/>
    <property type="match status" value="1"/>
</dbReference>
<feature type="binding site" evidence="9">
    <location>
        <position position="68"/>
    </location>
    <ligand>
        <name>ATP</name>
        <dbReference type="ChEBI" id="CHEBI:30616"/>
    </ligand>
</feature>
<evidence type="ECO:0000256" key="11">
    <source>
        <dbReference type="PROSITE-ProRule" id="PRU10141"/>
    </source>
</evidence>
<name>A0A7I8VMB4_9ANNE</name>
<dbReference type="EMBL" id="CAJFCJ010000007">
    <property type="protein sequence ID" value="CAD5117413.1"/>
    <property type="molecule type" value="Genomic_DNA"/>
</dbReference>
<comment type="similarity">
    <text evidence="12">Belongs to the protein kinase superfamily. Ser/Thr protein kinase family. Aurora subfamily.</text>
</comment>
<dbReference type="Gene3D" id="3.30.200.20">
    <property type="entry name" value="Phosphorylase Kinase, domain 1"/>
    <property type="match status" value="1"/>
</dbReference>
<evidence type="ECO:0000256" key="9">
    <source>
        <dbReference type="PIRSR" id="PIRSR630616-2"/>
    </source>
</evidence>
<feature type="compositionally biased region" description="Polar residues" evidence="13">
    <location>
        <begin position="444"/>
        <end position="455"/>
    </location>
</feature>
<dbReference type="PROSITE" id="PS00108">
    <property type="entry name" value="PROTEIN_KINASE_ST"/>
    <property type="match status" value="1"/>
</dbReference>
<evidence type="ECO:0000256" key="1">
    <source>
        <dbReference type="ARBA" id="ARBA00022527"/>
    </source>
</evidence>
<evidence type="ECO:0000256" key="3">
    <source>
        <dbReference type="ARBA" id="ARBA00022741"/>
    </source>
</evidence>
<evidence type="ECO:0000256" key="7">
    <source>
        <dbReference type="ARBA" id="ARBA00048679"/>
    </source>
</evidence>
<evidence type="ECO:0000256" key="5">
    <source>
        <dbReference type="ARBA" id="ARBA00022840"/>
    </source>
</evidence>
<dbReference type="Proteomes" id="UP000549394">
    <property type="component" value="Unassembled WGS sequence"/>
</dbReference>
<dbReference type="InterPro" id="IPR008271">
    <property type="entry name" value="Ser/Thr_kinase_AS"/>
</dbReference>
<evidence type="ECO:0000256" key="13">
    <source>
        <dbReference type="SAM" id="MobiDB-lite"/>
    </source>
</evidence>
<evidence type="ECO:0000256" key="2">
    <source>
        <dbReference type="ARBA" id="ARBA00022679"/>
    </source>
</evidence>
<feature type="binding site" evidence="9">
    <location>
        <position position="199"/>
    </location>
    <ligand>
        <name>ATP</name>
        <dbReference type="ChEBI" id="CHEBI:30616"/>
    </ligand>
</feature>
<feature type="binding site" evidence="9 11">
    <location>
        <position position="87"/>
    </location>
    <ligand>
        <name>ATP</name>
        <dbReference type="ChEBI" id="CHEBI:30616"/>
    </ligand>
</feature>
<dbReference type="FunFam" id="1.10.510.10:FF:000235">
    <property type="entry name" value="Serine/threonine-protein kinase ark1"/>
    <property type="match status" value="1"/>
</dbReference>
<evidence type="ECO:0000313" key="15">
    <source>
        <dbReference type="EMBL" id="CAD5117413.1"/>
    </source>
</evidence>
<dbReference type="OrthoDB" id="377346at2759"/>
<dbReference type="EC" id="2.7.11.1" evidence="12"/>
<reference evidence="15 16" key="1">
    <citation type="submission" date="2020-08" db="EMBL/GenBank/DDBJ databases">
        <authorList>
            <person name="Hejnol A."/>
        </authorList>
    </citation>
    <scope>NUCLEOTIDE SEQUENCE [LARGE SCALE GENOMIC DNA]</scope>
</reference>
<dbReference type="CDD" id="cd14007">
    <property type="entry name" value="STKc_Aurora"/>
    <property type="match status" value="1"/>
</dbReference>
<comment type="catalytic activity">
    <reaction evidence="7 12">
        <text>L-seryl-[protein] + ATP = O-phospho-L-seryl-[protein] + ADP + H(+)</text>
        <dbReference type="Rhea" id="RHEA:17989"/>
        <dbReference type="Rhea" id="RHEA-COMP:9863"/>
        <dbReference type="Rhea" id="RHEA-COMP:11604"/>
        <dbReference type="ChEBI" id="CHEBI:15378"/>
        <dbReference type="ChEBI" id="CHEBI:29999"/>
        <dbReference type="ChEBI" id="CHEBI:30616"/>
        <dbReference type="ChEBI" id="CHEBI:83421"/>
        <dbReference type="ChEBI" id="CHEBI:456216"/>
        <dbReference type="EC" id="2.7.11.1"/>
    </reaction>
</comment>
<dbReference type="PROSITE" id="PS50011">
    <property type="entry name" value="PROTEIN_KINASE_DOM"/>
    <property type="match status" value="1"/>
</dbReference>
<feature type="domain" description="Protein kinase" evidence="14">
    <location>
        <begin position="58"/>
        <end position="308"/>
    </location>
</feature>
<evidence type="ECO:0000256" key="12">
    <source>
        <dbReference type="RuleBase" id="RU367134"/>
    </source>
</evidence>
<dbReference type="InterPro" id="IPR011009">
    <property type="entry name" value="Kinase-like_dom_sf"/>
</dbReference>
<dbReference type="InterPro" id="IPR030616">
    <property type="entry name" value="Aur-like"/>
</dbReference>
<feature type="compositionally biased region" description="Polar residues" evidence="13">
    <location>
        <begin position="469"/>
        <end position="481"/>
    </location>
</feature>
<dbReference type="PROSITE" id="PS00107">
    <property type="entry name" value="PROTEIN_KINASE_ATP"/>
    <property type="match status" value="1"/>
</dbReference>
<evidence type="ECO:0000256" key="10">
    <source>
        <dbReference type="PIRSR" id="PIRSR630616-3"/>
    </source>
</evidence>
<evidence type="ECO:0000256" key="4">
    <source>
        <dbReference type="ARBA" id="ARBA00022777"/>
    </source>
</evidence>
<keyword evidence="2 12" id="KW-0808">Transferase</keyword>
<gene>
    <name evidence="15" type="ORF">DGYR_LOCUS5943</name>
</gene>
<feature type="region of interest" description="Disordered" evidence="13">
    <location>
        <begin position="334"/>
        <end position="375"/>
    </location>
</feature>
<proteinExistence type="inferred from homology"/>
<dbReference type="GO" id="GO:0005524">
    <property type="term" value="F:ATP binding"/>
    <property type="evidence" value="ECO:0007669"/>
    <property type="project" value="UniProtKB-UniRule"/>
</dbReference>
<dbReference type="AlphaFoldDB" id="A0A7I8VMB4"/>
<dbReference type="InterPro" id="IPR017441">
    <property type="entry name" value="Protein_kinase_ATP_BS"/>
</dbReference>
<dbReference type="SMART" id="SM00220">
    <property type="entry name" value="S_TKc"/>
    <property type="match status" value="1"/>
</dbReference>
<evidence type="ECO:0000256" key="6">
    <source>
        <dbReference type="ARBA" id="ARBA00047899"/>
    </source>
</evidence>
<keyword evidence="5 9" id="KW-0067">ATP-binding</keyword>
<feature type="compositionally biased region" description="Basic and acidic residues" evidence="13">
    <location>
        <begin position="498"/>
        <end position="507"/>
    </location>
</feature>
<keyword evidence="16" id="KW-1185">Reference proteome</keyword>
<keyword evidence="4 12" id="KW-0418">Kinase</keyword>
<dbReference type="GO" id="GO:0004674">
    <property type="term" value="F:protein serine/threonine kinase activity"/>
    <property type="evidence" value="ECO:0007669"/>
    <property type="project" value="UniProtKB-KW"/>
</dbReference>
<feature type="region of interest" description="Disordered" evidence="13">
    <location>
        <begin position="1"/>
        <end position="43"/>
    </location>
</feature>
<feature type="binding site" evidence="9">
    <location>
        <begin position="185"/>
        <end position="186"/>
    </location>
    <ligand>
        <name>ATP</name>
        <dbReference type="ChEBI" id="CHEBI:30616"/>
    </ligand>
</feature>
<dbReference type="PANTHER" id="PTHR24350">
    <property type="entry name" value="SERINE/THREONINE-PROTEIN KINASE IAL-RELATED"/>
    <property type="match status" value="1"/>
</dbReference>
<accession>A0A7I8VMB4</accession>
<sequence>MSGKVLQPANSNMTTEENMANRLKSESGPSGLSDRALKDIERPERDDREDRKWKITDFDLGKALGRGKFGTVYLAREKKSKFQIALKVLFKSQLEKGGVEHQLRREIEIQSHLHHPNILHLYGYFHDAKRVYLILEYTAKGELFRHLKNSGTFSDSRTALYIHQMASALDFCHERNVIHRDIKPENILLDDDENIKLADFGWAVHTPSSRRSTVCGTIDYLPPEMILGELHDCKVDNWSLGVLAYEFLVGKPPFHSETSTETFSRITKVHYNCPHSVKDGAKSLINGLLKKNPKDRMELRDVKSHLWINEQKVFFEEEISRKRRMKMVMNSQKKNMTAAAPANNNKENVKEAPSAQPEKSVNDNKTEKKVEAVKTSSSQNVKTKILPSTNFGMQYRVPTKTSSTIAAKYASTKPLESVSRSAPNISAAKSKVTEGHQVVRPKSAPSTESSRTISKNEAIAKGRQILAKPSTTGVKSQQLLKGNNRRISHAPTTTSRGDIPKMNENKSRRNSVPADT</sequence>
<keyword evidence="3 9" id="KW-0547">Nucleotide-binding</keyword>
<evidence type="ECO:0000259" key="14">
    <source>
        <dbReference type="PROSITE" id="PS50011"/>
    </source>
</evidence>
<evidence type="ECO:0000313" key="16">
    <source>
        <dbReference type="Proteomes" id="UP000549394"/>
    </source>
</evidence>
<evidence type="ECO:0000256" key="8">
    <source>
        <dbReference type="PIRSR" id="PIRSR630616-1"/>
    </source>
</evidence>
<dbReference type="Pfam" id="PF00069">
    <property type="entry name" value="Pkinase"/>
    <property type="match status" value="1"/>
</dbReference>
<dbReference type="Gene3D" id="1.10.510.10">
    <property type="entry name" value="Transferase(Phosphotransferase) domain 1"/>
    <property type="match status" value="1"/>
</dbReference>
<keyword evidence="1 12" id="KW-0723">Serine/threonine-protein kinase</keyword>
<feature type="cross-link" description="Glycyl lysine isopeptide (Lys-Gly) (interchain with G-Cter in SUMO2)" evidence="10">
    <location>
        <position position="183"/>
    </location>
</feature>
<organism evidence="15 16">
    <name type="scientific">Dimorphilus gyrociliatus</name>
    <dbReference type="NCBI Taxonomy" id="2664684"/>
    <lineage>
        <taxon>Eukaryota</taxon>
        <taxon>Metazoa</taxon>
        <taxon>Spiralia</taxon>
        <taxon>Lophotrochozoa</taxon>
        <taxon>Annelida</taxon>
        <taxon>Polychaeta</taxon>
        <taxon>Polychaeta incertae sedis</taxon>
        <taxon>Dinophilidae</taxon>
        <taxon>Dimorphilus</taxon>
    </lineage>
</organism>
<comment type="caution">
    <text evidence="15">The sequence shown here is derived from an EMBL/GenBank/DDBJ whole genome shotgun (WGS) entry which is preliminary data.</text>
</comment>
<feature type="active site" description="Proton acceptor" evidence="8">
    <location>
        <position position="181"/>
    </location>
</feature>
<dbReference type="InterPro" id="IPR000719">
    <property type="entry name" value="Prot_kinase_dom"/>
</dbReference>